<evidence type="ECO:0000313" key="3">
    <source>
        <dbReference type="Proteomes" id="UP000306813"/>
    </source>
</evidence>
<evidence type="ECO:0000313" key="2">
    <source>
        <dbReference type="EMBL" id="TNB59158.1"/>
    </source>
</evidence>
<protein>
    <submittedName>
        <fullName evidence="2">DUF3883 domain-containing protein</fullName>
    </submittedName>
</protein>
<name>A0AAX2UL40_9BACT</name>
<gene>
    <name evidence="2" type="ORF">FDW42_00330</name>
</gene>
<dbReference type="Proteomes" id="UP000306813">
    <property type="component" value="Unassembled WGS sequence"/>
</dbReference>
<dbReference type="AlphaFoldDB" id="A0AAX2UL40"/>
<dbReference type="Pfam" id="PF13020">
    <property type="entry name" value="NOV_C"/>
    <property type="match status" value="1"/>
</dbReference>
<reference evidence="2 3" key="1">
    <citation type="submission" date="2019-05" db="EMBL/GenBank/DDBJ databases">
        <title>Draft genomes of eight strains of Campylobacter helveticus isolated from cats and a dog in New Zealand.</title>
        <authorList>
            <person name="Bojanic K."/>
            <person name="Midwinter A.C."/>
            <person name="Biggs P.J."/>
            <person name="Acke E."/>
            <person name="Cornelius A.J."/>
            <person name="Marshall J.C."/>
        </authorList>
    </citation>
    <scope>NUCLEOTIDE SEQUENCE [LARGE SCALE GENOMIC DNA]</scope>
    <source>
        <strain evidence="2 3">ACP123b</strain>
    </source>
</reference>
<accession>A0AAX2UL40</accession>
<organism evidence="2 3">
    <name type="scientific">Campylobacter helveticus</name>
    <dbReference type="NCBI Taxonomy" id="28898"/>
    <lineage>
        <taxon>Bacteria</taxon>
        <taxon>Pseudomonadati</taxon>
        <taxon>Campylobacterota</taxon>
        <taxon>Epsilonproteobacteria</taxon>
        <taxon>Campylobacterales</taxon>
        <taxon>Campylobacteraceae</taxon>
        <taxon>Campylobacter</taxon>
    </lineage>
</organism>
<dbReference type="InterPro" id="IPR024975">
    <property type="entry name" value="NOV_C"/>
</dbReference>
<feature type="domain" description="Protein NO VEIN C-terminal" evidence="1">
    <location>
        <begin position="135"/>
        <end position="217"/>
    </location>
</feature>
<evidence type="ECO:0000259" key="1">
    <source>
        <dbReference type="Pfam" id="PF13020"/>
    </source>
</evidence>
<dbReference type="EMBL" id="VDBS01000004">
    <property type="protein sequence ID" value="TNB59158.1"/>
    <property type="molecule type" value="Genomic_DNA"/>
</dbReference>
<comment type="caution">
    <text evidence="2">The sequence shown here is derived from an EMBL/GenBank/DDBJ whole genome shotgun (WGS) entry which is preliminary data.</text>
</comment>
<proteinExistence type="predicted"/>
<dbReference type="RefSeq" id="WP_139026606.1">
    <property type="nucleotide sequence ID" value="NZ_VDBS01000004.1"/>
</dbReference>
<sequence length="244" mass="28872">MPKIAVKNRDKLILCGLFLSKFDTLAYKALGFSSFIEAFNILGLSLQGKPSNIKNYRDEFDPYFDNARKGWHKRELRTYTKIIFEKYKDIEFESFKNLISSFLIENYEAKLQVSEFLDFKLETSFIKRVATGKAAEQYFLQNFKKHFVNFNVLDVREFGCGFDFKLDLNHKQICVEVKGLSEDKGQFLLMQKEYEMADKFKENYCLFVVRNLKEMPKESLFFNPLKHFDFKQNKSVQISYQGLV</sequence>